<dbReference type="Proteomes" id="UP000198943">
    <property type="component" value="Unassembled WGS sequence"/>
</dbReference>
<reference evidence="3" key="1">
    <citation type="submission" date="2016-10" db="EMBL/GenBank/DDBJ databases">
        <authorList>
            <person name="Varghese N."/>
            <person name="Submissions S."/>
        </authorList>
    </citation>
    <scope>NUCLEOTIDE SEQUENCE [LARGE SCALE GENOMIC DNA]</scope>
    <source>
        <strain evidence="3">DSM 11005</strain>
    </source>
</reference>
<accession>A0A1G6P8P9</accession>
<dbReference type="AlphaFoldDB" id="A0A1G6P8P9"/>
<dbReference type="RefSeq" id="WP_093731163.1">
    <property type="nucleotide sequence ID" value="NZ_FMYW01000023.1"/>
</dbReference>
<proteinExistence type="predicted"/>
<protein>
    <submittedName>
        <fullName evidence="2">Uncharacterized protein</fullName>
    </submittedName>
</protein>
<keyword evidence="3" id="KW-1185">Reference proteome</keyword>
<feature type="region of interest" description="Disordered" evidence="1">
    <location>
        <begin position="145"/>
        <end position="168"/>
    </location>
</feature>
<evidence type="ECO:0000256" key="1">
    <source>
        <dbReference type="SAM" id="MobiDB-lite"/>
    </source>
</evidence>
<feature type="compositionally biased region" description="Polar residues" evidence="1">
    <location>
        <begin position="157"/>
        <end position="168"/>
    </location>
</feature>
<sequence length="168" mass="18823">MKEKLEGLEKRISAVLSTLDGILEDYFEQDKEVLPAENVVEAIRLNLYNAWDEMDAARDEIKFLLTGEKPEIISEPVPPISAETFRAILRNITQETIQDANQAALFFLEQINGVTDKKEAPAINGVFMAALLIEYGKLTANKKELGRAADPEEKEVNQTGNQRTSKTE</sequence>
<organism evidence="2 3">
    <name type="scientific">Succiniclasticum ruminis</name>
    <dbReference type="NCBI Taxonomy" id="40841"/>
    <lineage>
        <taxon>Bacteria</taxon>
        <taxon>Bacillati</taxon>
        <taxon>Bacillota</taxon>
        <taxon>Negativicutes</taxon>
        <taxon>Acidaminococcales</taxon>
        <taxon>Acidaminococcaceae</taxon>
        <taxon>Succiniclasticum</taxon>
    </lineage>
</organism>
<evidence type="ECO:0000313" key="2">
    <source>
        <dbReference type="EMBL" id="SDC76378.1"/>
    </source>
</evidence>
<name>A0A1G6P8P9_9FIRM</name>
<dbReference type="EMBL" id="FMYW01000023">
    <property type="protein sequence ID" value="SDC76378.1"/>
    <property type="molecule type" value="Genomic_DNA"/>
</dbReference>
<gene>
    <name evidence="2" type="ORF">SAMN04487864_1232</name>
</gene>
<evidence type="ECO:0000313" key="3">
    <source>
        <dbReference type="Proteomes" id="UP000198943"/>
    </source>
</evidence>
<feature type="compositionally biased region" description="Basic and acidic residues" evidence="1">
    <location>
        <begin position="145"/>
        <end position="156"/>
    </location>
</feature>